<reference evidence="13" key="1">
    <citation type="submission" date="2021-04" db="EMBL/GenBank/DDBJ databases">
        <title>Taxonomic assessment of Weissella genus.</title>
        <authorList>
            <person name="Fanelli F."/>
            <person name="Chieffi D."/>
            <person name="Dell'Aquila A."/>
            <person name="Gyu-Sung C."/>
            <person name="Franz C.M.A.P."/>
            <person name="Fusco V."/>
        </authorList>
    </citation>
    <scope>NUCLEOTIDE SEQUENCE</scope>
    <source>
        <strain evidence="13">LMG 25373</strain>
    </source>
</reference>
<evidence type="ECO:0000256" key="2">
    <source>
        <dbReference type="ARBA" id="ARBA00022679"/>
    </source>
</evidence>
<keyword evidence="14" id="KW-1185">Reference proteome</keyword>
<dbReference type="Pfam" id="PF02581">
    <property type="entry name" value="TMP-TENI"/>
    <property type="match status" value="1"/>
</dbReference>
<organism evidence="13 14">
    <name type="scientific">Periweissella beninensis</name>
    <dbReference type="NCBI Taxonomy" id="504936"/>
    <lineage>
        <taxon>Bacteria</taxon>
        <taxon>Bacillati</taxon>
        <taxon>Bacillota</taxon>
        <taxon>Bacilli</taxon>
        <taxon>Lactobacillales</taxon>
        <taxon>Lactobacillaceae</taxon>
        <taxon>Periweissella</taxon>
    </lineage>
</organism>
<dbReference type="EMBL" id="JAGMVS010000039">
    <property type="protein sequence ID" value="MCM2436791.1"/>
    <property type="molecule type" value="Genomic_DNA"/>
</dbReference>
<dbReference type="RefSeq" id="WP_205143249.1">
    <property type="nucleotide sequence ID" value="NZ_JAFBDN010000004.1"/>
</dbReference>
<dbReference type="Proteomes" id="UP001057481">
    <property type="component" value="Unassembled WGS sequence"/>
</dbReference>
<evidence type="ECO:0000256" key="7">
    <source>
        <dbReference type="ARBA" id="ARBA00047851"/>
    </source>
</evidence>
<feature type="binding site" evidence="9">
    <location>
        <position position="120"/>
    </location>
    <ligand>
        <name>4-amino-2-methyl-5-(diphosphooxymethyl)pyrimidine</name>
        <dbReference type="ChEBI" id="CHEBI:57841"/>
    </ligand>
</feature>
<comment type="catalytic activity">
    <reaction evidence="8 9 10">
        <text>2-[(2R,5Z)-2-carboxy-4-methylthiazol-5(2H)-ylidene]ethyl phosphate + 4-amino-2-methyl-5-(diphosphooxymethyl)pyrimidine + 2 H(+) = thiamine phosphate + CO2 + diphosphate</text>
        <dbReference type="Rhea" id="RHEA:47844"/>
        <dbReference type="ChEBI" id="CHEBI:15378"/>
        <dbReference type="ChEBI" id="CHEBI:16526"/>
        <dbReference type="ChEBI" id="CHEBI:33019"/>
        <dbReference type="ChEBI" id="CHEBI:37575"/>
        <dbReference type="ChEBI" id="CHEBI:57841"/>
        <dbReference type="ChEBI" id="CHEBI:62899"/>
        <dbReference type="EC" id="2.5.1.3"/>
    </reaction>
</comment>
<evidence type="ECO:0000256" key="5">
    <source>
        <dbReference type="ARBA" id="ARBA00022977"/>
    </source>
</evidence>
<dbReference type="InterPro" id="IPR036206">
    <property type="entry name" value="ThiamineP_synth_sf"/>
</dbReference>
<evidence type="ECO:0000256" key="6">
    <source>
        <dbReference type="ARBA" id="ARBA00047334"/>
    </source>
</evidence>
<comment type="caution">
    <text evidence="13">The sequence shown here is derived from an EMBL/GenBank/DDBJ whole genome shotgun (WGS) entry which is preliminary data.</text>
</comment>
<evidence type="ECO:0000256" key="8">
    <source>
        <dbReference type="ARBA" id="ARBA00047883"/>
    </source>
</evidence>
<comment type="pathway">
    <text evidence="1 9 11">Cofactor biosynthesis; thiamine diphosphate biosynthesis; thiamine phosphate from 4-amino-2-methyl-5-diphosphomethylpyrimidine and 4-methyl-5-(2-phosphoethyl)-thiazole: step 1/1.</text>
</comment>
<dbReference type="NCBIfam" id="TIGR00693">
    <property type="entry name" value="thiE"/>
    <property type="match status" value="1"/>
</dbReference>
<evidence type="ECO:0000313" key="14">
    <source>
        <dbReference type="Proteomes" id="UP001057481"/>
    </source>
</evidence>
<evidence type="ECO:0000256" key="10">
    <source>
        <dbReference type="RuleBase" id="RU003826"/>
    </source>
</evidence>
<feature type="domain" description="Thiamine phosphate synthase/TenI" evidence="12">
    <location>
        <begin position="11"/>
        <end position="201"/>
    </location>
</feature>
<dbReference type="InterPro" id="IPR034291">
    <property type="entry name" value="TMP_synthase"/>
</dbReference>
<feature type="binding site" evidence="9">
    <location>
        <position position="77"/>
    </location>
    <ligand>
        <name>4-amino-2-methyl-5-(diphosphooxymethyl)pyrimidine</name>
        <dbReference type="ChEBI" id="CHEBI:57841"/>
    </ligand>
</feature>
<comment type="cofactor">
    <cofactor evidence="9">
        <name>Mg(2+)</name>
        <dbReference type="ChEBI" id="CHEBI:18420"/>
    </cofactor>
    <text evidence="9">Binds 1 Mg(2+) ion per subunit.</text>
</comment>
<feature type="binding site" evidence="9">
    <location>
        <begin position="198"/>
        <end position="199"/>
    </location>
    <ligand>
        <name>2-[(2R,5Z)-2-carboxy-4-methylthiazol-5(2H)-ylidene]ethyl phosphate</name>
        <dbReference type="ChEBI" id="CHEBI:62899"/>
    </ligand>
</feature>
<keyword evidence="5 9" id="KW-0784">Thiamine biosynthesis</keyword>
<sequence>MLKFETNMLQCYLVVGRQDLKPGTDILEFVATALASGVTAVQYREKGLMAPNDTTKQAIALGLRRVTKQYNVPLIIDDDWQLALQCQADGIHIGQSDVKVTELVNILTQRSLRPPFIGLSVSTPEQMPNATIASHLSYIGSGPIFATNSKQDADPVIGIAGLRKIIAITNLPIVAIGGIDYNNIQYLKNLPISGVAIISALTKAPINKLPTIVQQLKFNF</sequence>
<evidence type="ECO:0000256" key="9">
    <source>
        <dbReference type="HAMAP-Rule" id="MF_00097"/>
    </source>
</evidence>
<comment type="similarity">
    <text evidence="9 10">Belongs to the thiamine-phosphate synthase family.</text>
</comment>
<evidence type="ECO:0000256" key="11">
    <source>
        <dbReference type="RuleBase" id="RU004253"/>
    </source>
</evidence>
<feature type="binding site" evidence="9">
    <location>
        <position position="78"/>
    </location>
    <ligand>
        <name>Mg(2+)</name>
        <dbReference type="ChEBI" id="CHEBI:18420"/>
    </ligand>
</feature>
<feature type="binding site" evidence="9">
    <location>
        <begin position="42"/>
        <end position="46"/>
    </location>
    <ligand>
        <name>4-amino-2-methyl-5-(diphosphooxymethyl)pyrimidine</name>
        <dbReference type="ChEBI" id="CHEBI:57841"/>
    </ligand>
</feature>
<evidence type="ECO:0000256" key="4">
    <source>
        <dbReference type="ARBA" id="ARBA00022842"/>
    </source>
</evidence>
<feature type="binding site" evidence="9">
    <location>
        <position position="97"/>
    </location>
    <ligand>
        <name>Mg(2+)</name>
        <dbReference type="ChEBI" id="CHEBI:18420"/>
    </ligand>
</feature>
<feature type="binding site" evidence="9">
    <location>
        <position position="178"/>
    </location>
    <ligand>
        <name>2-[(2R,5Z)-2-carboxy-4-methylthiazol-5(2H)-ylidene]ethyl phosphate</name>
        <dbReference type="ChEBI" id="CHEBI:62899"/>
    </ligand>
</feature>
<dbReference type="HAMAP" id="MF_00097">
    <property type="entry name" value="TMP_synthase"/>
    <property type="match status" value="1"/>
</dbReference>
<dbReference type="EC" id="2.5.1.3" evidence="9"/>
<evidence type="ECO:0000256" key="1">
    <source>
        <dbReference type="ARBA" id="ARBA00005165"/>
    </source>
</evidence>
<comment type="function">
    <text evidence="9">Condenses 4-methyl-5-(beta-hydroxyethyl)thiazole monophosphate (THZ-P) and 2-methyl-4-amino-5-hydroxymethyl pyrimidine pyrophosphate (HMP-PP) to form thiamine monophosphate (TMP).</text>
</comment>
<evidence type="ECO:0000313" key="13">
    <source>
        <dbReference type="EMBL" id="MCM2436791.1"/>
    </source>
</evidence>
<keyword evidence="2 9" id="KW-0808">Transferase</keyword>
<comment type="catalytic activity">
    <reaction evidence="6 9 10">
        <text>4-methyl-5-(2-phosphooxyethyl)-thiazole + 4-amino-2-methyl-5-(diphosphooxymethyl)pyrimidine + H(+) = thiamine phosphate + diphosphate</text>
        <dbReference type="Rhea" id="RHEA:22328"/>
        <dbReference type="ChEBI" id="CHEBI:15378"/>
        <dbReference type="ChEBI" id="CHEBI:33019"/>
        <dbReference type="ChEBI" id="CHEBI:37575"/>
        <dbReference type="ChEBI" id="CHEBI:57841"/>
        <dbReference type="ChEBI" id="CHEBI:58296"/>
        <dbReference type="EC" id="2.5.1.3"/>
    </reaction>
</comment>
<dbReference type="InterPro" id="IPR022998">
    <property type="entry name" value="ThiamineP_synth_TenI"/>
</dbReference>
<dbReference type="PANTHER" id="PTHR20857:SF15">
    <property type="entry name" value="THIAMINE-PHOSPHATE SYNTHASE"/>
    <property type="match status" value="1"/>
</dbReference>
<dbReference type="CDD" id="cd00564">
    <property type="entry name" value="TMP_TenI"/>
    <property type="match status" value="1"/>
</dbReference>
<feature type="binding site" evidence="9">
    <location>
        <position position="150"/>
    </location>
    <ligand>
        <name>4-amino-2-methyl-5-(diphosphooxymethyl)pyrimidine</name>
        <dbReference type="ChEBI" id="CHEBI:57841"/>
    </ligand>
</feature>
<dbReference type="GO" id="GO:0004789">
    <property type="term" value="F:thiamine-phosphate diphosphorylase activity"/>
    <property type="evidence" value="ECO:0007669"/>
    <property type="project" value="UniProtKB-EC"/>
</dbReference>
<dbReference type="InterPro" id="IPR013785">
    <property type="entry name" value="Aldolase_TIM"/>
</dbReference>
<protein>
    <recommendedName>
        <fullName evidence="9">Thiamine-phosphate synthase</fullName>
        <shortName evidence="9">TP synthase</shortName>
        <shortName evidence="9">TPS</shortName>
        <ecNumber evidence="9">2.5.1.3</ecNumber>
    </recommendedName>
    <alternativeName>
        <fullName evidence="9">Thiamine-phosphate pyrophosphorylase</fullName>
        <shortName evidence="9">TMP pyrophosphorylase</shortName>
        <shortName evidence="9">TMP-PPase</shortName>
    </alternativeName>
</protein>
<name>A0ABT0VG41_9LACO</name>
<proteinExistence type="inferred from homology"/>
<gene>
    <name evidence="9 13" type="primary">thiE</name>
    <name evidence="13" type="ORF">KAK10_02440</name>
</gene>
<keyword evidence="4 9" id="KW-0460">Magnesium</keyword>
<feature type="binding site" evidence="9">
    <location>
        <begin position="147"/>
        <end position="149"/>
    </location>
    <ligand>
        <name>2-[(2R,5Z)-2-carboxy-4-methylthiazol-5(2H)-ylidene]ethyl phosphate</name>
        <dbReference type="ChEBI" id="CHEBI:62899"/>
    </ligand>
</feature>
<accession>A0ABT0VG41</accession>
<dbReference type="SUPFAM" id="SSF51391">
    <property type="entry name" value="Thiamin phosphate synthase"/>
    <property type="match status" value="1"/>
</dbReference>
<dbReference type="PANTHER" id="PTHR20857">
    <property type="entry name" value="THIAMINE-PHOSPHATE PYROPHOSPHORYLASE"/>
    <property type="match status" value="1"/>
</dbReference>
<dbReference type="Gene3D" id="3.20.20.70">
    <property type="entry name" value="Aldolase class I"/>
    <property type="match status" value="1"/>
</dbReference>
<comment type="catalytic activity">
    <reaction evidence="7 9 10">
        <text>2-(2-carboxy-4-methylthiazol-5-yl)ethyl phosphate + 4-amino-2-methyl-5-(diphosphooxymethyl)pyrimidine + 2 H(+) = thiamine phosphate + CO2 + diphosphate</text>
        <dbReference type="Rhea" id="RHEA:47848"/>
        <dbReference type="ChEBI" id="CHEBI:15378"/>
        <dbReference type="ChEBI" id="CHEBI:16526"/>
        <dbReference type="ChEBI" id="CHEBI:33019"/>
        <dbReference type="ChEBI" id="CHEBI:37575"/>
        <dbReference type="ChEBI" id="CHEBI:57841"/>
        <dbReference type="ChEBI" id="CHEBI:62890"/>
        <dbReference type="EC" id="2.5.1.3"/>
    </reaction>
</comment>
<keyword evidence="3 9" id="KW-0479">Metal-binding</keyword>
<evidence type="ECO:0000256" key="3">
    <source>
        <dbReference type="ARBA" id="ARBA00022723"/>
    </source>
</evidence>
<evidence type="ECO:0000259" key="12">
    <source>
        <dbReference type="Pfam" id="PF02581"/>
    </source>
</evidence>